<dbReference type="GO" id="GO:0008854">
    <property type="term" value="F:exodeoxyribonuclease V activity"/>
    <property type="evidence" value="ECO:0007669"/>
    <property type="project" value="UniProtKB-EC"/>
</dbReference>
<evidence type="ECO:0000256" key="16">
    <source>
        <dbReference type="PROSITE-ProRule" id="PRU00560"/>
    </source>
</evidence>
<comment type="cofactor">
    <cofactor evidence="15">
        <name>Mg(2+)</name>
        <dbReference type="ChEBI" id="CHEBI:18420"/>
    </cofactor>
    <text evidence="15">Binds 1 Mg(2+) ion per subunit.</text>
</comment>
<feature type="binding site" evidence="15">
    <location>
        <position position="1161"/>
    </location>
    <ligand>
        <name>Mg(2+)</name>
        <dbReference type="ChEBI" id="CHEBI:18420"/>
    </ligand>
</feature>
<feature type="region of interest" description="Nuclease activity, interacts with RecD and RecA" evidence="15">
    <location>
        <begin position="942"/>
        <end position="1297"/>
    </location>
</feature>
<feature type="binding site" evidence="15">
    <location>
        <position position="1012"/>
    </location>
    <ligand>
        <name>Mg(2+)</name>
        <dbReference type="ChEBI" id="CHEBI:18420"/>
    </ligand>
</feature>
<evidence type="ECO:0000256" key="4">
    <source>
        <dbReference type="ARBA" id="ARBA00022763"/>
    </source>
</evidence>
<organism evidence="20 21">
    <name type="scientific">Egibacter rhizosphaerae</name>
    <dbReference type="NCBI Taxonomy" id="1670831"/>
    <lineage>
        <taxon>Bacteria</taxon>
        <taxon>Bacillati</taxon>
        <taxon>Actinomycetota</taxon>
        <taxon>Nitriliruptoria</taxon>
        <taxon>Egibacterales</taxon>
        <taxon>Egibacteraceae</taxon>
        <taxon>Egibacter</taxon>
    </lineage>
</organism>
<feature type="domain" description="UvrD-like helicase ATP-binding" evidence="18">
    <location>
        <begin position="1"/>
        <end position="452"/>
    </location>
</feature>
<dbReference type="EMBL" id="CP036402">
    <property type="protein sequence ID" value="QBI19480.1"/>
    <property type="molecule type" value="Genomic_DNA"/>
</dbReference>
<dbReference type="HAMAP" id="MF_01485">
    <property type="entry name" value="RecB"/>
    <property type="match status" value="1"/>
</dbReference>
<evidence type="ECO:0000256" key="6">
    <source>
        <dbReference type="ARBA" id="ARBA00022806"/>
    </source>
</evidence>
<dbReference type="EC" id="3.1.11.5" evidence="15"/>
<keyword evidence="21" id="KW-1185">Reference proteome</keyword>
<evidence type="ECO:0000256" key="11">
    <source>
        <dbReference type="ARBA" id="ARBA00023204"/>
    </source>
</evidence>
<protein>
    <recommendedName>
        <fullName evidence="15">RecBCD enzyme subunit RecB</fullName>
        <ecNumber evidence="15">3.1.11.5</ecNumber>
        <ecNumber evidence="15">5.6.2.4</ecNumber>
    </recommendedName>
    <alternativeName>
        <fullName evidence="15">DNA 3'-5' helicase subunit RecB</fullName>
    </alternativeName>
    <alternativeName>
        <fullName evidence="15">Exonuclease V subunit RecB</fullName>
        <shortName evidence="15">ExoV subunit RecB</shortName>
    </alternativeName>
    <alternativeName>
        <fullName evidence="15">Helicase/nuclease RecBCD subunit RecB</fullName>
    </alternativeName>
</protein>
<evidence type="ECO:0000259" key="19">
    <source>
        <dbReference type="PROSITE" id="PS51217"/>
    </source>
</evidence>
<keyword evidence="10 15" id="KW-0238">DNA-binding</keyword>
<evidence type="ECO:0000256" key="9">
    <source>
        <dbReference type="ARBA" id="ARBA00022842"/>
    </source>
</evidence>
<evidence type="ECO:0000256" key="13">
    <source>
        <dbReference type="ARBA" id="ARBA00034617"/>
    </source>
</evidence>
<dbReference type="GO" id="GO:0000724">
    <property type="term" value="P:double-strand break repair via homologous recombination"/>
    <property type="evidence" value="ECO:0007669"/>
    <property type="project" value="UniProtKB-UniRule"/>
</dbReference>
<comment type="catalytic activity">
    <reaction evidence="13 15">
        <text>Couples ATP hydrolysis with the unwinding of duplex DNA by translocating in the 3'-5' direction.</text>
        <dbReference type="EC" id="5.6.2.4"/>
    </reaction>
</comment>
<evidence type="ECO:0000256" key="12">
    <source>
        <dbReference type="ARBA" id="ARBA00023235"/>
    </source>
</evidence>
<name>A0A411YE73_9ACTN</name>
<dbReference type="Gene3D" id="3.40.50.300">
    <property type="entry name" value="P-loop containing nucleotide triphosphate hydrolases"/>
    <property type="match status" value="2"/>
</dbReference>
<dbReference type="InterPro" id="IPR014017">
    <property type="entry name" value="DNA_helicase_UvrD-like_C"/>
</dbReference>
<dbReference type="InterPro" id="IPR014016">
    <property type="entry name" value="UvrD-like_ATP-bd"/>
</dbReference>
<reference evidence="20 21" key="1">
    <citation type="submission" date="2019-01" db="EMBL/GenBank/DDBJ databases">
        <title>Egibacter rhizosphaerae EGI 80759T.</title>
        <authorList>
            <person name="Chen D.-D."/>
            <person name="Tian Y."/>
            <person name="Jiao J.-Y."/>
            <person name="Zhang X.-T."/>
            <person name="Zhang Y.-G."/>
            <person name="Zhang Y."/>
            <person name="Xiao M."/>
            <person name="Shu W.-S."/>
            <person name="Li W.-J."/>
        </authorList>
    </citation>
    <scope>NUCLEOTIDE SEQUENCE [LARGE SCALE GENOMIC DNA]</scope>
    <source>
        <strain evidence="20 21">EGI 80759</strain>
    </source>
</reference>
<evidence type="ECO:0000313" key="21">
    <source>
        <dbReference type="Proteomes" id="UP000291469"/>
    </source>
</evidence>
<dbReference type="InterPro" id="IPR004586">
    <property type="entry name" value="RecB"/>
</dbReference>
<dbReference type="EC" id="5.6.2.4" evidence="15"/>
<feature type="binding site" evidence="15">
    <location>
        <position position="1178"/>
    </location>
    <ligand>
        <name>Mg(2+)</name>
        <dbReference type="ChEBI" id="CHEBI:18420"/>
    </ligand>
</feature>
<dbReference type="InterPro" id="IPR011604">
    <property type="entry name" value="PDDEXK-like_dom_sf"/>
</dbReference>
<comment type="similarity">
    <text evidence="15">Belongs to the helicase family. UvrD subfamily.</text>
</comment>
<keyword evidence="5 15" id="KW-0378">Hydrolase</keyword>
<dbReference type="GO" id="GO:0003677">
    <property type="term" value="F:DNA binding"/>
    <property type="evidence" value="ECO:0007669"/>
    <property type="project" value="UniProtKB-UniRule"/>
</dbReference>
<dbReference type="RefSeq" id="WP_131154477.1">
    <property type="nucleotide sequence ID" value="NZ_CP036402.1"/>
</dbReference>
<evidence type="ECO:0000256" key="14">
    <source>
        <dbReference type="ARBA" id="ARBA00048988"/>
    </source>
</evidence>
<dbReference type="PROSITE" id="PS51217">
    <property type="entry name" value="UVRD_HELICASE_CTER"/>
    <property type="match status" value="1"/>
</dbReference>
<dbReference type="GO" id="GO:0016887">
    <property type="term" value="F:ATP hydrolysis activity"/>
    <property type="evidence" value="ECO:0007669"/>
    <property type="project" value="RHEA"/>
</dbReference>
<keyword evidence="8 15" id="KW-0067">ATP-binding</keyword>
<keyword evidence="3 15" id="KW-0547">Nucleotide-binding</keyword>
<evidence type="ECO:0000256" key="15">
    <source>
        <dbReference type="HAMAP-Rule" id="MF_01485"/>
    </source>
</evidence>
<evidence type="ECO:0000256" key="1">
    <source>
        <dbReference type="ARBA" id="ARBA00022722"/>
    </source>
</evidence>
<keyword evidence="6 15" id="KW-0347">Helicase</keyword>
<dbReference type="PROSITE" id="PS51198">
    <property type="entry name" value="UVRD_HELICASE_ATP_BIND"/>
    <property type="match status" value="1"/>
</dbReference>
<dbReference type="GO" id="GO:0009338">
    <property type="term" value="C:exodeoxyribonuclease V complex"/>
    <property type="evidence" value="ECO:0007669"/>
    <property type="project" value="TreeGrafter"/>
</dbReference>
<comment type="domain">
    <text evidence="15">The C-terminal domain has nuclease activity and interacts with RecD. It interacts with RecA, facilitating its loading onto ssDNA.</text>
</comment>
<keyword evidence="1 15" id="KW-0540">Nuclease</keyword>
<dbReference type="GO" id="GO:0005829">
    <property type="term" value="C:cytosol"/>
    <property type="evidence" value="ECO:0007669"/>
    <property type="project" value="TreeGrafter"/>
</dbReference>
<keyword evidence="9 15" id="KW-0460">Magnesium</keyword>
<dbReference type="GO" id="GO:0005524">
    <property type="term" value="F:ATP binding"/>
    <property type="evidence" value="ECO:0007669"/>
    <property type="project" value="UniProtKB-UniRule"/>
</dbReference>
<dbReference type="Proteomes" id="UP000291469">
    <property type="component" value="Chromosome"/>
</dbReference>
<dbReference type="InterPro" id="IPR011335">
    <property type="entry name" value="Restrct_endonuc-II-like"/>
</dbReference>
<dbReference type="Pfam" id="PF00580">
    <property type="entry name" value="UvrD-helicase"/>
    <property type="match status" value="2"/>
</dbReference>
<evidence type="ECO:0000256" key="10">
    <source>
        <dbReference type="ARBA" id="ARBA00023125"/>
    </source>
</evidence>
<dbReference type="CDD" id="cd22352">
    <property type="entry name" value="RecB_C-like"/>
    <property type="match status" value="1"/>
</dbReference>
<proteinExistence type="inferred from homology"/>
<feature type="active site" description="For nuclease activity" evidence="15">
    <location>
        <position position="1178"/>
    </location>
</feature>
<comment type="function">
    <text evidence="15">A helicase/nuclease that prepares dsDNA breaks (DSB) for recombinational DNA repair. Binds to DSBs and unwinds DNA via a highly rapid and processive ATP-dependent bidirectional helicase activity. Unwinds dsDNA until it encounters a Chi (crossover hotspot instigator) sequence from the 3' direction. Cuts ssDNA a few nucleotides 3' to the Chi site. The properties and activities of the enzyme are changed at Chi. The Chi-altered holoenzyme produces a long 3'-ssDNA overhang and facilitates RecA-binding to the ssDNA for homologous DNA recombination and repair. Holoenzyme degrades any linearized DNA that is unable to undergo homologous recombination. In the holoenzyme this subunit contributes ATPase, 3'-5' helicase, exonuclease activity and loads RecA onto ssDNA.</text>
</comment>
<comment type="catalytic activity">
    <reaction evidence="14 15">
        <text>ATP + H2O = ADP + phosphate + H(+)</text>
        <dbReference type="Rhea" id="RHEA:13065"/>
        <dbReference type="ChEBI" id="CHEBI:15377"/>
        <dbReference type="ChEBI" id="CHEBI:15378"/>
        <dbReference type="ChEBI" id="CHEBI:30616"/>
        <dbReference type="ChEBI" id="CHEBI:43474"/>
        <dbReference type="ChEBI" id="CHEBI:456216"/>
        <dbReference type="EC" id="5.6.2.4"/>
    </reaction>
</comment>
<keyword evidence="4 15" id="KW-0227">DNA damage</keyword>
<feature type="region of interest" description="DNA-binding and helicase activity, interacts with RecC" evidence="15">
    <location>
        <begin position="1"/>
        <end position="905"/>
    </location>
</feature>
<gene>
    <name evidence="15" type="primary">recB</name>
    <name evidence="20" type="ORF">ER308_07890</name>
</gene>
<evidence type="ECO:0000313" key="20">
    <source>
        <dbReference type="EMBL" id="QBI19480.1"/>
    </source>
</evidence>
<keyword evidence="11 15" id="KW-0234">DNA repair</keyword>
<evidence type="ECO:0000256" key="17">
    <source>
        <dbReference type="SAM" id="MobiDB-lite"/>
    </source>
</evidence>
<dbReference type="Pfam" id="PF13361">
    <property type="entry name" value="UvrD_C"/>
    <property type="match status" value="1"/>
</dbReference>
<comment type="subunit">
    <text evidence="15">Heterotrimer of RecB, RecC and RecD. All subunits contribute to DNA-binding. Interacts with RecA.</text>
</comment>
<dbReference type="Gene3D" id="3.90.320.10">
    <property type="match status" value="1"/>
</dbReference>
<dbReference type="InterPro" id="IPR027417">
    <property type="entry name" value="P-loop_NTPase"/>
</dbReference>
<dbReference type="OrthoDB" id="9810135at2"/>
<dbReference type="InterPro" id="IPR000212">
    <property type="entry name" value="DNA_helicase_UvrD/REP"/>
</dbReference>
<dbReference type="GO" id="GO:0000287">
    <property type="term" value="F:magnesium ion binding"/>
    <property type="evidence" value="ECO:0007669"/>
    <property type="project" value="UniProtKB-UniRule"/>
</dbReference>
<dbReference type="GO" id="GO:0043138">
    <property type="term" value="F:3'-5' DNA helicase activity"/>
    <property type="evidence" value="ECO:0007669"/>
    <property type="project" value="UniProtKB-UniRule"/>
</dbReference>
<keyword evidence="7 15" id="KW-0269">Exonuclease</keyword>
<comment type="domain">
    <text evidence="15">The N-terminal DNA-binding domain is a ssDNA-dependent ATPase and has ATP-dependent 3'-5' helicase function. This domain interacts with RecC.</text>
</comment>
<evidence type="ECO:0000259" key="18">
    <source>
        <dbReference type="PROSITE" id="PS51198"/>
    </source>
</evidence>
<dbReference type="Gene3D" id="1.10.3170.10">
    <property type="entry name" value="Recbcd, chain B, domain 2"/>
    <property type="match status" value="1"/>
</dbReference>
<evidence type="ECO:0000256" key="8">
    <source>
        <dbReference type="ARBA" id="ARBA00022840"/>
    </source>
</evidence>
<comment type="catalytic activity">
    <reaction evidence="15">
        <text>Exonucleolytic cleavage (in the presence of ATP) in either 5'- to 3'- or 3'- to 5'-direction to yield 5'-phosphooligonucleotides.</text>
        <dbReference type="EC" id="3.1.11.5"/>
    </reaction>
</comment>
<dbReference type="SUPFAM" id="SSF52540">
    <property type="entry name" value="P-loop containing nucleoside triphosphate hydrolases"/>
    <property type="match status" value="1"/>
</dbReference>
<feature type="domain" description="UvrD-like helicase C-terminal" evidence="19">
    <location>
        <begin position="470"/>
        <end position="761"/>
    </location>
</feature>
<evidence type="ECO:0000256" key="5">
    <source>
        <dbReference type="ARBA" id="ARBA00022801"/>
    </source>
</evidence>
<dbReference type="SUPFAM" id="SSF52980">
    <property type="entry name" value="Restriction endonuclease-like"/>
    <property type="match status" value="1"/>
</dbReference>
<feature type="binding site" evidence="16">
    <location>
        <begin position="22"/>
        <end position="29"/>
    </location>
    <ligand>
        <name>ATP</name>
        <dbReference type="ChEBI" id="CHEBI:30616"/>
    </ligand>
</feature>
<dbReference type="PANTHER" id="PTHR11070:SF23">
    <property type="entry name" value="RECBCD ENZYME SUBUNIT RECB"/>
    <property type="match status" value="1"/>
</dbReference>
<evidence type="ECO:0000256" key="7">
    <source>
        <dbReference type="ARBA" id="ARBA00022839"/>
    </source>
</evidence>
<accession>A0A411YE73</accession>
<evidence type="ECO:0000256" key="2">
    <source>
        <dbReference type="ARBA" id="ARBA00022723"/>
    </source>
</evidence>
<comment type="miscellaneous">
    <text evidence="15">In the RecBCD complex, RecB has a slow 3'-5' helicase, an exonuclease activity and loads RecA onto ssDNA, RecD has a fast 5'-3' helicase activity, while RecC stimulates the ATPase and processivity of the RecB helicase and contributes to recognition of the Chi site.</text>
</comment>
<dbReference type="KEGG" id="erz:ER308_07890"/>
<dbReference type="Gene3D" id="1.10.486.10">
    <property type="entry name" value="PCRA, domain 4"/>
    <property type="match status" value="1"/>
</dbReference>
<sequence>MSALEDFDPRGPLPDGHTLLEASAGTGKTHTITTLVARLVAERGIELPRLLVVTFTRAAASELRERVRTRLAEVARTVTEADPGRALEDDAAAALIVGAGEDPTEVARRGKALRRASEQLDEATITTIHGFCQRMLTVSALETAVDLDAELLQDERPLQQEVADDLAARELRGADPGWYAYLRDVARIDHADREELVVAATAGVAPRLLPDPTAPAGTQEWSAACQAFADVWAAHRDRLAEELRALTGPDGLTSWRRSNGDDPCERTVERVDAWLDSTPGLPDSRDWMAECGIGWLLGRFRGDRERGWHPVLDAAIDLVEACHRSSSDWLARFAANARVEADRRKRERRALAFDDQLRRLADALSDPERSGAVVDAVRGRYDAALVDEFQDTDPLQWTIFARAFGDQRLVLIGDPKQAIYGFRGADLPTYLRARDQIPPDRRFSLPVNWRSDQRFLDAVNALFTPAGAFADPRLHAPPVRAVAHHRDDGLAWPDGGVRPGLRLRFVSTDAAAPDAGLTGKERPRITKGWAERHLPTDVASQIRGLLAEGPRLTRDGETRELAPGDIAVLVRTNRQATRVHERLLACGLPATLARAGSVFASTEATELLRLLEALREPGRESLARTAAATRLFGWRAADLLDPAHEEAWERWVGRLREWSRLWHERGVMTALRTVFADAEVWPRLLATSDGERATANLSHLAERLHAVEHAERLGPAALVGWLLATREEAREGETPATEDAELRLERDDAAVQVVTVHASKGLEYPVVLCPFLWDGRLLAERDKKVLRFHDPDDDARVLDVHTDQRGEPKRDNLELARRQRHEENLRLAYVALTRAAHHAVVWWGRFSEAEESPLAALLHRPAGTDSFEAGKAAGARDEADLRADLGSLADRSRREAAVDEGPIIGIEELAAPPDAPEPWTPPTMGEAGPLAVRPFARRLDRAWQRASFTRLARHIETPPEEARGELGRGDDEADQLELVDATAGLDHPAAGPEPDLPLADLPRGPAFGDAVHRILELTDFRAAPGVGDGLASVTGVGDGLASVTGVGDGLASVTDRIVARSSVLDASHRDRLVAGLGGVLATPLGADLGDARLSDIPRADRLDELAFELPLAGGDEPTGWVTLARLAEVLDAHPDGRDVAEVLRTGPHDRRVRGFLTGSVDLVARIPVAGRKRYLVVDYKTTWLGERADPANDVPAERSTVWHYRPEALHAAMRPHAYQLQAVLYLVAVHRHLRSRLGSAYDPDRDLAGVAYLFVRGMAGAAARRADGGSCGVWAWHPSGRLVEDCSQLLATGSEGA</sequence>
<feature type="region of interest" description="Disordered" evidence="17">
    <location>
        <begin position="1"/>
        <end position="25"/>
    </location>
</feature>
<dbReference type="PANTHER" id="PTHR11070">
    <property type="entry name" value="UVRD / RECB / PCRA DNA HELICASE FAMILY MEMBER"/>
    <property type="match status" value="1"/>
</dbReference>
<keyword evidence="2 15" id="KW-0479">Metal-binding</keyword>
<keyword evidence="12 15" id="KW-0413">Isomerase</keyword>
<evidence type="ECO:0000256" key="3">
    <source>
        <dbReference type="ARBA" id="ARBA00022741"/>
    </source>
</evidence>